<dbReference type="Pfam" id="PF01753">
    <property type="entry name" value="zf-MYND"/>
    <property type="match status" value="1"/>
</dbReference>
<dbReference type="OrthoDB" id="48351at2759"/>
<dbReference type="Proteomes" id="UP001153069">
    <property type="component" value="Unassembled WGS sequence"/>
</dbReference>
<keyword evidence="3" id="KW-0862">Zinc</keyword>
<dbReference type="SUPFAM" id="SSF144232">
    <property type="entry name" value="HIT/MYND zinc finger-like"/>
    <property type="match status" value="1"/>
</dbReference>
<keyword evidence="7" id="KW-1185">Reference proteome</keyword>
<sequence length="555" mass="61655">MGKKSKRTKAKANTRTTAPLEDLILECPENGWIQELSDAKKVAKETPTGKNSLRMAMAACKVRQWDSCLAAAKFGLSLLEPNDDETKKQLLLYQKWSNEELAKESQSMKHQRNTRDLIKEIKKEDVAIDYIQTEYETFDNLNLLQYSGILGDVALLEELVALGAAIDFPVLTRSTGTGTAPATMGSAPEGTTALTLLCATLAVGARVKKLPGGKSAKLQKVHQGILQCAMILVKSGANCSLVFGKPDRPPAASADPYHFAKLYGKSAQELAKISGNRDLIQAMKEFEDKEHKIANAFCRCGSRLPWKQCHAGDKLGQSPIYFDGDDGTTVYFRYSPLAPCCCKSGKTYWKCCWVKSSNPKYQDDATGELTGDRATRDQAVIQSLMNQIQVNADGTTTMFPAFEGMSGDEIRDSSASFIRSSGLSKVAEGANPKSKIMTWDPEVYAGCMERLDEFFYWNDIHWQLDKGELLKRVKEWNHALNQYCDDKGLQGRQREQIVQCHSASPYAPCANPECTAFESRAKEFGCCPKCKSVSYCSHNCQKSAWREHKKQCLNR</sequence>
<comment type="caution">
    <text evidence="6">The sequence shown here is derived from an EMBL/GenBank/DDBJ whole genome shotgun (WGS) entry which is preliminary data.</text>
</comment>
<evidence type="ECO:0000256" key="2">
    <source>
        <dbReference type="ARBA" id="ARBA00022771"/>
    </source>
</evidence>
<evidence type="ECO:0000256" key="3">
    <source>
        <dbReference type="ARBA" id="ARBA00022833"/>
    </source>
</evidence>
<organism evidence="6 7">
    <name type="scientific">Seminavis robusta</name>
    <dbReference type="NCBI Taxonomy" id="568900"/>
    <lineage>
        <taxon>Eukaryota</taxon>
        <taxon>Sar</taxon>
        <taxon>Stramenopiles</taxon>
        <taxon>Ochrophyta</taxon>
        <taxon>Bacillariophyta</taxon>
        <taxon>Bacillariophyceae</taxon>
        <taxon>Bacillariophycidae</taxon>
        <taxon>Naviculales</taxon>
        <taxon>Naviculaceae</taxon>
        <taxon>Seminavis</taxon>
    </lineage>
</organism>
<evidence type="ECO:0000256" key="1">
    <source>
        <dbReference type="ARBA" id="ARBA00022723"/>
    </source>
</evidence>
<dbReference type="InterPro" id="IPR002893">
    <property type="entry name" value="Znf_MYND"/>
</dbReference>
<evidence type="ECO:0000256" key="4">
    <source>
        <dbReference type="PROSITE-ProRule" id="PRU00134"/>
    </source>
</evidence>
<keyword evidence="1" id="KW-0479">Metal-binding</keyword>
<dbReference type="EMBL" id="CAICTM010001219">
    <property type="protein sequence ID" value="CAB9521678.1"/>
    <property type="molecule type" value="Genomic_DNA"/>
</dbReference>
<name>A0A9N8HNJ5_9STRA</name>
<accession>A0A9N8HNJ5</accession>
<gene>
    <name evidence="6" type="ORF">SEMRO_1221_G253670.1</name>
</gene>
<dbReference type="Gene3D" id="6.10.140.2220">
    <property type="match status" value="1"/>
</dbReference>
<evidence type="ECO:0000313" key="7">
    <source>
        <dbReference type="Proteomes" id="UP001153069"/>
    </source>
</evidence>
<evidence type="ECO:0000313" key="6">
    <source>
        <dbReference type="EMBL" id="CAB9521678.1"/>
    </source>
</evidence>
<evidence type="ECO:0000259" key="5">
    <source>
        <dbReference type="PROSITE" id="PS50865"/>
    </source>
</evidence>
<keyword evidence="2 4" id="KW-0863">Zinc-finger</keyword>
<proteinExistence type="predicted"/>
<reference evidence="6" key="1">
    <citation type="submission" date="2020-06" db="EMBL/GenBank/DDBJ databases">
        <authorList>
            <consortium name="Plant Systems Biology data submission"/>
        </authorList>
    </citation>
    <scope>NUCLEOTIDE SEQUENCE</scope>
    <source>
        <strain evidence="6">D6</strain>
    </source>
</reference>
<feature type="domain" description="MYND-type" evidence="5">
    <location>
        <begin position="514"/>
        <end position="552"/>
    </location>
</feature>
<dbReference type="GO" id="GO:0008270">
    <property type="term" value="F:zinc ion binding"/>
    <property type="evidence" value="ECO:0007669"/>
    <property type="project" value="UniProtKB-KW"/>
</dbReference>
<protein>
    <recommendedName>
        <fullName evidence="5">MYND-type domain-containing protein</fullName>
    </recommendedName>
</protein>
<dbReference type="AlphaFoldDB" id="A0A9N8HNJ5"/>
<dbReference type="PROSITE" id="PS50865">
    <property type="entry name" value="ZF_MYND_2"/>
    <property type="match status" value="1"/>
</dbReference>